<feature type="compositionally biased region" description="Polar residues" evidence="1">
    <location>
        <begin position="73"/>
        <end position="86"/>
    </location>
</feature>
<dbReference type="GO" id="GO:0004712">
    <property type="term" value="F:protein serine/threonine/tyrosine kinase activity"/>
    <property type="evidence" value="ECO:0007669"/>
    <property type="project" value="UniProtKB-EC"/>
</dbReference>
<organism evidence="2 3">
    <name type="scientific">Cryomyces antarcticus</name>
    <dbReference type="NCBI Taxonomy" id="329879"/>
    <lineage>
        <taxon>Eukaryota</taxon>
        <taxon>Fungi</taxon>
        <taxon>Dikarya</taxon>
        <taxon>Ascomycota</taxon>
        <taxon>Pezizomycotina</taxon>
        <taxon>Dothideomycetes</taxon>
        <taxon>Dothideomycetes incertae sedis</taxon>
        <taxon>Cryomyces</taxon>
    </lineage>
</organism>
<feature type="compositionally biased region" description="Polar residues" evidence="1">
    <location>
        <begin position="21"/>
        <end position="36"/>
    </location>
</feature>
<feature type="region of interest" description="Disordered" evidence="1">
    <location>
        <begin position="1"/>
        <end position="229"/>
    </location>
</feature>
<evidence type="ECO:0000313" key="2">
    <source>
        <dbReference type="EMBL" id="KAK5200712.1"/>
    </source>
</evidence>
<feature type="compositionally biased region" description="Polar residues" evidence="1">
    <location>
        <begin position="167"/>
        <end position="184"/>
    </location>
</feature>
<keyword evidence="2" id="KW-0808">Transferase</keyword>
<dbReference type="GO" id="GO:0004674">
    <property type="term" value="F:protein serine/threonine kinase activity"/>
    <property type="evidence" value="ECO:0007669"/>
    <property type="project" value="UniProtKB-KW"/>
</dbReference>
<comment type="caution">
    <text evidence="2">The sequence shown here is derived from an EMBL/GenBank/DDBJ whole genome shotgun (WGS) entry which is preliminary data.</text>
</comment>
<accession>A0ABR0LMJ7</accession>
<proteinExistence type="predicted"/>
<feature type="compositionally biased region" description="Pro residues" evidence="1">
    <location>
        <begin position="117"/>
        <end position="129"/>
    </location>
</feature>
<protein>
    <submittedName>
        <fullName evidence="2">Serine/threonine protein kinase, CMGC, dual-specificity</fullName>
        <ecNumber evidence="2">2.7.12.1</ecNumber>
    </submittedName>
</protein>
<keyword evidence="2" id="KW-0723">Serine/threonine-protein kinase</keyword>
<feature type="compositionally biased region" description="Polar residues" evidence="1">
    <location>
        <begin position="369"/>
        <end position="384"/>
    </location>
</feature>
<feature type="compositionally biased region" description="Basic and acidic residues" evidence="1">
    <location>
        <begin position="386"/>
        <end position="398"/>
    </location>
</feature>
<reference evidence="2 3" key="1">
    <citation type="submission" date="2023-08" db="EMBL/GenBank/DDBJ databases">
        <title>Black Yeasts Isolated from many extreme environments.</title>
        <authorList>
            <person name="Coleine C."/>
            <person name="Stajich J.E."/>
            <person name="Selbmann L."/>
        </authorList>
    </citation>
    <scope>NUCLEOTIDE SEQUENCE [LARGE SCALE GENOMIC DNA]</scope>
    <source>
        <strain evidence="2 3">CCFEE 536</strain>
    </source>
</reference>
<name>A0ABR0LMJ7_9PEZI</name>
<feature type="region of interest" description="Disordered" evidence="1">
    <location>
        <begin position="299"/>
        <end position="326"/>
    </location>
</feature>
<dbReference type="EC" id="2.7.12.1" evidence="2"/>
<gene>
    <name evidence="2" type="primary">POM1_1</name>
    <name evidence="2" type="ORF">LTR16_005162</name>
</gene>
<feature type="compositionally biased region" description="Low complexity" evidence="1">
    <location>
        <begin position="192"/>
        <end position="203"/>
    </location>
</feature>
<feature type="region of interest" description="Disordered" evidence="1">
    <location>
        <begin position="362"/>
        <end position="403"/>
    </location>
</feature>
<feature type="non-terminal residue" evidence="2">
    <location>
        <position position="450"/>
    </location>
</feature>
<evidence type="ECO:0000256" key="1">
    <source>
        <dbReference type="SAM" id="MobiDB-lite"/>
    </source>
</evidence>
<feature type="compositionally biased region" description="Polar residues" evidence="1">
    <location>
        <begin position="141"/>
        <end position="159"/>
    </location>
</feature>
<dbReference type="EMBL" id="JAVRRA010017201">
    <property type="protein sequence ID" value="KAK5200712.1"/>
    <property type="molecule type" value="Genomic_DNA"/>
</dbReference>
<feature type="compositionally biased region" description="Low complexity" evidence="1">
    <location>
        <begin position="59"/>
        <end position="72"/>
    </location>
</feature>
<sequence length="450" mass="48652">MTKIADRRSVIVPSDGAGTEGSRQSTVPRSLKSKSLQPPPRQPQEYFQLLSVTPDHGRSSPISSSRSPARSSGQETLTPSSANKRQSIVHGRMSGLGARTISPTDARRLKRLSTLQNPPPLPSGPPTPQTEPMLDARITAPSPSSIPRKTSVIPSSSRVTPEHIRRTQNVPRPLSTSSSFQSLRAASGAGGSRLSQNLSNSRLPTLKSRNVYSSADRHDETVPPVPAIPKAYESPKEQIEQLCLLSPQKISSYFADDETTGTAMRQHYGTIDTLTPEFTSTAGLSTDPPRARREYRHRRGLTVGTGSDADKTPATQHGDKKNLQPLRLPPLNLLPLSTPTAARIALFPAPSAEVDERRMTPPLERGLTKTPNTPMTASKATFFSKSRRDENDMSDNRNLRSSSSHNALRGAFDYSAFTDTANSSINMPMPAIANRNAITPFASGSLPKGS</sequence>
<keyword evidence="2" id="KW-0418">Kinase</keyword>
<evidence type="ECO:0000313" key="3">
    <source>
        <dbReference type="Proteomes" id="UP001357485"/>
    </source>
</evidence>
<keyword evidence="3" id="KW-1185">Reference proteome</keyword>
<dbReference type="Proteomes" id="UP001357485">
    <property type="component" value="Unassembled WGS sequence"/>
</dbReference>